<evidence type="ECO:0000313" key="1">
    <source>
        <dbReference type="EMBL" id="BAR01802.1"/>
    </source>
</evidence>
<reference evidence="1 2" key="1">
    <citation type="submission" date="2012-02" db="EMBL/GenBank/DDBJ databases">
        <title>Complete genome sequence of Bifidobacterium catenulatum JCM 1194.</title>
        <authorList>
            <person name="Toh H."/>
            <person name="Oshima K."/>
            <person name="Morita H."/>
            <person name="Hattori M."/>
        </authorList>
    </citation>
    <scope>NUCLEOTIDE SEQUENCE [LARGE SCALE GENOMIC DNA]</scope>
    <source>
        <strain evidence="1 2">JCM 1194</strain>
    </source>
</reference>
<keyword evidence="2" id="KW-1185">Reference proteome</keyword>
<sequence length="139" mass="15525">MKCLECGREFRPSGRGKPSKYCSGACKAKAYRRRKKNSEIVAVPKPKQAKENDPARIPELDRRSFERMMDDSFEDVLRHNRDRLRAALDDISTPANALPAISRQLIAVSERLENMQGGGGLFDDDDVTEVSEDVGASIV</sequence>
<evidence type="ECO:0008006" key="3">
    <source>
        <dbReference type="Google" id="ProtNLM"/>
    </source>
</evidence>
<accession>A0ABM7EVX6</accession>
<name>A0ABM7EVX6_9BIFI</name>
<dbReference type="EMBL" id="AP012325">
    <property type="protein sequence ID" value="BAR01802.1"/>
    <property type="molecule type" value="Genomic_DNA"/>
</dbReference>
<evidence type="ECO:0000313" key="2">
    <source>
        <dbReference type="Proteomes" id="UP000035061"/>
    </source>
</evidence>
<gene>
    <name evidence="1" type="ORF">BBCT_0834</name>
</gene>
<organism evidence="1 2">
    <name type="scientific">Bifidobacterium catenulatum DSM 16992 = JCM 1194 = LMG 11043</name>
    <dbReference type="NCBI Taxonomy" id="566552"/>
    <lineage>
        <taxon>Bacteria</taxon>
        <taxon>Bacillati</taxon>
        <taxon>Actinomycetota</taxon>
        <taxon>Actinomycetes</taxon>
        <taxon>Bifidobacteriales</taxon>
        <taxon>Bifidobacteriaceae</taxon>
        <taxon>Bifidobacterium</taxon>
    </lineage>
</organism>
<protein>
    <recommendedName>
        <fullName evidence="3">FCS-type domain-containing protein</fullName>
    </recommendedName>
</protein>
<proteinExistence type="predicted"/>
<dbReference type="Proteomes" id="UP000035061">
    <property type="component" value="Chromosome"/>
</dbReference>
<dbReference type="RefSeq" id="WP_003834978.1">
    <property type="nucleotide sequence ID" value="NZ_ABXY01000011.1"/>
</dbReference>
<dbReference type="GeneID" id="45582740"/>